<accession>A0A177AU11</accession>
<dbReference type="PANTHER" id="PTHR23506:SF26">
    <property type="entry name" value="MFS-TYPE TRANSPORTER SLC18B1"/>
    <property type="match status" value="1"/>
</dbReference>
<dbReference type="Gene3D" id="1.20.1250.20">
    <property type="entry name" value="MFS general substrate transporter like domains"/>
    <property type="match status" value="1"/>
</dbReference>
<dbReference type="GO" id="GO:0022857">
    <property type="term" value="F:transmembrane transporter activity"/>
    <property type="evidence" value="ECO:0007669"/>
    <property type="project" value="InterPro"/>
</dbReference>
<dbReference type="PANTHER" id="PTHR23506">
    <property type="entry name" value="GH10249P"/>
    <property type="match status" value="1"/>
</dbReference>
<gene>
    <name evidence="7" type="ORF">A3Q56_06952</name>
</gene>
<keyword evidence="8" id="KW-1185">Reference proteome</keyword>
<organism evidence="7 8">
    <name type="scientific">Intoshia linei</name>
    <dbReference type="NCBI Taxonomy" id="1819745"/>
    <lineage>
        <taxon>Eukaryota</taxon>
        <taxon>Metazoa</taxon>
        <taxon>Spiralia</taxon>
        <taxon>Lophotrochozoa</taxon>
        <taxon>Mesozoa</taxon>
        <taxon>Orthonectida</taxon>
        <taxon>Rhopaluridae</taxon>
        <taxon>Intoshia</taxon>
    </lineage>
</organism>
<dbReference type="InterPro" id="IPR036259">
    <property type="entry name" value="MFS_trans_sf"/>
</dbReference>
<evidence type="ECO:0000256" key="4">
    <source>
        <dbReference type="ARBA" id="ARBA00022989"/>
    </source>
</evidence>
<dbReference type="InterPro" id="IPR011701">
    <property type="entry name" value="MFS"/>
</dbReference>
<dbReference type="GO" id="GO:0016020">
    <property type="term" value="C:membrane"/>
    <property type="evidence" value="ECO:0007669"/>
    <property type="project" value="UniProtKB-SubCell"/>
</dbReference>
<evidence type="ECO:0000256" key="3">
    <source>
        <dbReference type="ARBA" id="ARBA00022692"/>
    </source>
</evidence>
<feature type="transmembrane region" description="Helical" evidence="6">
    <location>
        <begin position="137"/>
        <end position="157"/>
    </location>
</feature>
<dbReference type="OrthoDB" id="497880at2759"/>
<protein>
    <recommendedName>
        <fullName evidence="9">Major facilitator superfamily (MFS) profile domain-containing protein</fullName>
    </recommendedName>
</protein>
<keyword evidence="5 6" id="KW-0472">Membrane</keyword>
<reference evidence="7 8" key="1">
    <citation type="submission" date="2016-04" db="EMBL/GenBank/DDBJ databases">
        <title>The genome of Intoshia linei affirms orthonectids as highly simplified spiralians.</title>
        <authorList>
            <person name="Mikhailov K.V."/>
            <person name="Slusarev G.S."/>
            <person name="Nikitin M.A."/>
            <person name="Logacheva M.D."/>
            <person name="Penin A."/>
            <person name="Aleoshin V."/>
            <person name="Panchin Y.V."/>
        </authorList>
    </citation>
    <scope>NUCLEOTIDE SEQUENCE [LARGE SCALE GENOMIC DNA]</scope>
    <source>
        <strain evidence="7">Intl2013</strain>
        <tissue evidence="7">Whole animal</tissue>
    </source>
</reference>
<name>A0A177AU11_9BILA</name>
<feature type="transmembrane region" description="Helical" evidence="6">
    <location>
        <begin position="164"/>
        <end position="187"/>
    </location>
</feature>
<evidence type="ECO:0000256" key="5">
    <source>
        <dbReference type="ARBA" id="ARBA00023136"/>
    </source>
</evidence>
<dbReference type="InterPro" id="IPR050930">
    <property type="entry name" value="MFS_Vesicular_Transporter"/>
</dbReference>
<dbReference type="EMBL" id="LWCA01001347">
    <property type="protein sequence ID" value="OAF65320.1"/>
    <property type="molecule type" value="Genomic_DNA"/>
</dbReference>
<proteinExistence type="predicted"/>
<evidence type="ECO:0000256" key="1">
    <source>
        <dbReference type="ARBA" id="ARBA00004141"/>
    </source>
</evidence>
<dbReference type="AlphaFoldDB" id="A0A177AU11"/>
<feature type="transmembrane region" description="Helical" evidence="6">
    <location>
        <begin position="101"/>
        <end position="125"/>
    </location>
</feature>
<evidence type="ECO:0000256" key="2">
    <source>
        <dbReference type="ARBA" id="ARBA00022448"/>
    </source>
</evidence>
<keyword evidence="2" id="KW-0813">Transport</keyword>
<evidence type="ECO:0008006" key="9">
    <source>
        <dbReference type="Google" id="ProtNLM"/>
    </source>
</evidence>
<comment type="caution">
    <text evidence="7">The sequence shown here is derived from an EMBL/GenBank/DDBJ whole genome shotgun (WGS) entry which is preliminary data.</text>
</comment>
<dbReference type="SUPFAM" id="SSF103473">
    <property type="entry name" value="MFS general substrate transporter"/>
    <property type="match status" value="1"/>
</dbReference>
<keyword evidence="3 6" id="KW-0812">Transmembrane</keyword>
<comment type="subcellular location">
    <subcellularLocation>
        <location evidence="1">Membrane</location>
        <topology evidence="1">Multi-pass membrane protein</topology>
    </subcellularLocation>
</comment>
<evidence type="ECO:0000313" key="8">
    <source>
        <dbReference type="Proteomes" id="UP000078046"/>
    </source>
</evidence>
<dbReference type="Proteomes" id="UP000078046">
    <property type="component" value="Unassembled WGS sequence"/>
</dbReference>
<sequence>MYIIKLDHENGSNINLYKHVPNILQIIQYCGTTIYITRYTIDMKNIQIYTTNSSTDINSSITICSICNTVNCDSENKSLCNSEREFKFKRISFKYILNHRYFILIVFCITHLFIFSTYSILAPFYPIEARKKGVNGPIIGLVIGVFELSSVIFSPLIGKLITKVNSIVILATGIFFSAGCVILFGAVSQNLSSTCQSCKRLTKSAFFYETS</sequence>
<dbReference type="Pfam" id="PF07690">
    <property type="entry name" value="MFS_1"/>
    <property type="match status" value="1"/>
</dbReference>
<evidence type="ECO:0000313" key="7">
    <source>
        <dbReference type="EMBL" id="OAF65320.1"/>
    </source>
</evidence>
<keyword evidence="4 6" id="KW-1133">Transmembrane helix</keyword>
<evidence type="ECO:0000256" key="6">
    <source>
        <dbReference type="SAM" id="Phobius"/>
    </source>
</evidence>